<dbReference type="Pfam" id="PF03717">
    <property type="entry name" value="PBP_dimer"/>
    <property type="match status" value="1"/>
</dbReference>
<keyword evidence="2" id="KW-0645">Protease</keyword>
<dbReference type="Gene3D" id="3.40.710.10">
    <property type="entry name" value="DD-peptidase/beta-lactamase superfamily"/>
    <property type="match status" value="1"/>
</dbReference>
<keyword evidence="3 4" id="KW-0472">Membrane</keyword>
<name>A0A7W6HFB3_9HYPH</name>
<dbReference type="Gene3D" id="3.90.1310.10">
    <property type="entry name" value="Penicillin-binding protein 2a (Domain 2)"/>
    <property type="match status" value="1"/>
</dbReference>
<dbReference type="Proteomes" id="UP000588647">
    <property type="component" value="Unassembled WGS sequence"/>
</dbReference>
<dbReference type="InterPro" id="IPR036138">
    <property type="entry name" value="PBP_dimer_sf"/>
</dbReference>
<keyword evidence="4" id="KW-0812">Transmembrane</keyword>
<dbReference type="GO" id="GO:0051301">
    <property type="term" value="P:cell division"/>
    <property type="evidence" value="ECO:0007669"/>
    <property type="project" value="UniProtKB-KW"/>
</dbReference>
<organism evidence="7 8">
    <name type="scientific">Aurantimonas endophytica</name>
    <dbReference type="NCBI Taxonomy" id="1522175"/>
    <lineage>
        <taxon>Bacteria</taxon>
        <taxon>Pseudomonadati</taxon>
        <taxon>Pseudomonadota</taxon>
        <taxon>Alphaproteobacteria</taxon>
        <taxon>Hyphomicrobiales</taxon>
        <taxon>Aurantimonadaceae</taxon>
        <taxon>Aurantimonas</taxon>
    </lineage>
</organism>
<dbReference type="GO" id="GO:0005886">
    <property type="term" value="C:plasma membrane"/>
    <property type="evidence" value="ECO:0007669"/>
    <property type="project" value="TreeGrafter"/>
</dbReference>
<dbReference type="RefSeq" id="WP_183209764.1">
    <property type="nucleotide sequence ID" value="NZ_JAAAMM010000004.1"/>
</dbReference>
<keyword evidence="7" id="KW-0132">Cell division</keyword>
<dbReference type="GO" id="GO:0004180">
    <property type="term" value="F:carboxypeptidase activity"/>
    <property type="evidence" value="ECO:0007669"/>
    <property type="project" value="UniProtKB-KW"/>
</dbReference>
<accession>A0A7W6HFB3</accession>
<evidence type="ECO:0000256" key="2">
    <source>
        <dbReference type="ARBA" id="ARBA00022645"/>
    </source>
</evidence>
<dbReference type="AlphaFoldDB" id="A0A7W6HFB3"/>
<dbReference type="InterPro" id="IPR001460">
    <property type="entry name" value="PCN-bd_Tpept"/>
</dbReference>
<evidence type="ECO:0000259" key="5">
    <source>
        <dbReference type="Pfam" id="PF00905"/>
    </source>
</evidence>
<dbReference type="SUPFAM" id="SSF56601">
    <property type="entry name" value="beta-lactamase/transpeptidase-like"/>
    <property type="match status" value="1"/>
</dbReference>
<evidence type="ECO:0000313" key="8">
    <source>
        <dbReference type="Proteomes" id="UP000588647"/>
    </source>
</evidence>
<evidence type="ECO:0000256" key="3">
    <source>
        <dbReference type="ARBA" id="ARBA00023136"/>
    </source>
</evidence>
<evidence type="ECO:0000259" key="6">
    <source>
        <dbReference type="Pfam" id="PF03717"/>
    </source>
</evidence>
<proteinExistence type="predicted"/>
<protein>
    <submittedName>
        <fullName evidence="7">Cell division protein FtsI (Penicillin-binding protein 3)</fullName>
    </submittedName>
</protein>
<keyword evidence="4" id="KW-1133">Transmembrane helix</keyword>
<dbReference type="InterPro" id="IPR012338">
    <property type="entry name" value="Beta-lactam/transpept-like"/>
</dbReference>
<dbReference type="GO" id="GO:0071555">
    <property type="term" value="P:cell wall organization"/>
    <property type="evidence" value="ECO:0007669"/>
    <property type="project" value="TreeGrafter"/>
</dbReference>
<dbReference type="EMBL" id="JACIEM010000004">
    <property type="protein sequence ID" value="MBB4004164.1"/>
    <property type="molecule type" value="Genomic_DNA"/>
</dbReference>
<dbReference type="SUPFAM" id="SSF56519">
    <property type="entry name" value="Penicillin binding protein dimerisation domain"/>
    <property type="match status" value="1"/>
</dbReference>
<evidence type="ECO:0000313" key="7">
    <source>
        <dbReference type="EMBL" id="MBB4004164.1"/>
    </source>
</evidence>
<comment type="subcellular location">
    <subcellularLocation>
        <location evidence="1">Membrane</location>
    </subcellularLocation>
</comment>
<feature type="transmembrane region" description="Helical" evidence="4">
    <location>
        <begin position="28"/>
        <end position="50"/>
    </location>
</feature>
<comment type="caution">
    <text evidence="7">The sequence shown here is derived from an EMBL/GenBank/DDBJ whole genome shotgun (WGS) entry which is preliminary data.</text>
</comment>
<feature type="domain" description="Penicillin-binding protein dimerisation" evidence="6">
    <location>
        <begin position="70"/>
        <end position="176"/>
    </location>
</feature>
<dbReference type="PANTHER" id="PTHR30627:SF1">
    <property type="entry name" value="PEPTIDOGLYCAN D,D-TRANSPEPTIDASE FTSI"/>
    <property type="match status" value="1"/>
</dbReference>
<gene>
    <name evidence="7" type="ORF">GGR03_003252</name>
</gene>
<sequence>MTELDPAPAAPTPSTRRRRVIEPGRNRVRTAITIVAFAGIYATLVLRLAWFGSIDMADASRSPAPPSIARPDILDRNGDLLARDIPSFSAFAEPRRIVDTDEAVEKILAVLPDLNARSLYQRLSGRSGFTWIKRSITARQQQALWEQGIPGVGFRRETRRLYPNGTAAAQVLGAVNIDNKGIAGIERWIDQSGLEVLQMAGLDLQRQDLEPVQLSIDLKVQHAFTDELRREIDRYKAVGGAGLVLDVTNGEVVSLVSLPDFDPNDATQAQKPENINRINVGVYEMGSTFKAMTTAMALDSGVFNIHSVLDASKPLSFGRFRINDFRGEKRPLNLPEAFLVSSNIAFGRMAMGVGVEGHKSFLRQLGQLDRLTTELPESASPIVPRNWQAVNTATIAFGHGLAVTPLQAAMGVGALVNGGRLIRPTFVKGTDPAARTIHDQAVTPETGEALRYLMRLNAISGSAKGANIEGYYIGGKTGTAEKVVNGRYDKSRVMTSFMGILPANDPKYLFLVILDEPKAVEGTHGFRTSGWNAVPAAGRILRRILPIMRMPPTMGNPSQPFPHTVAQRAYGLERLRMPASDAVLANY</sequence>
<dbReference type="InterPro" id="IPR005311">
    <property type="entry name" value="PBP_dimer"/>
</dbReference>
<evidence type="ECO:0000256" key="1">
    <source>
        <dbReference type="ARBA" id="ARBA00004370"/>
    </source>
</evidence>
<keyword evidence="2" id="KW-0121">Carboxypeptidase</keyword>
<reference evidence="7 8" key="1">
    <citation type="submission" date="2020-08" db="EMBL/GenBank/DDBJ databases">
        <title>Genomic Encyclopedia of Type Strains, Phase IV (KMG-IV): sequencing the most valuable type-strain genomes for metagenomic binning, comparative biology and taxonomic classification.</title>
        <authorList>
            <person name="Goeker M."/>
        </authorList>
    </citation>
    <scope>NUCLEOTIDE SEQUENCE [LARGE SCALE GENOMIC DNA]</scope>
    <source>
        <strain evidence="7 8">DSM 103570</strain>
    </source>
</reference>
<feature type="domain" description="Penicillin-binding protein transpeptidase" evidence="5">
    <location>
        <begin position="241"/>
        <end position="521"/>
    </location>
</feature>
<keyword evidence="8" id="KW-1185">Reference proteome</keyword>
<dbReference type="Pfam" id="PF00905">
    <property type="entry name" value="Transpeptidase"/>
    <property type="match status" value="1"/>
</dbReference>
<keyword evidence="2" id="KW-0378">Hydrolase</keyword>
<dbReference type="GO" id="GO:0008658">
    <property type="term" value="F:penicillin binding"/>
    <property type="evidence" value="ECO:0007669"/>
    <property type="project" value="InterPro"/>
</dbReference>
<dbReference type="PANTHER" id="PTHR30627">
    <property type="entry name" value="PEPTIDOGLYCAN D,D-TRANSPEPTIDASE"/>
    <property type="match status" value="1"/>
</dbReference>
<evidence type="ECO:0000256" key="4">
    <source>
        <dbReference type="SAM" id="Phobius"/>
    </source>
</evidence>
<dbReference type="InterPro" id="IPR050515">
    <property type="entry name" value="Beta-lactam/transpept"/>
</dbReference>
<keyword evidence="7" id="KW-0131">Cell cycle</keyword>